<dbReference type="RefSeq" id="WP_066618847.1">
    <property type="nucleotide sequence ID" value="NZ_JBHSYQ010000003.1"/>
</dbReference>
<accession>A0ABW2DMU6</accession>
<reference evidence="2" key="1">
    <citation type="journal article" date="2019" name="Int. J. Syst. Evol. Microbiol.">
        <title>The Global Catalogue of Microorganisms (GCM) 10K type strain sequencing project: providing services to taxonomists for standard genome sequencing and annotation.</title>
        <authorList>
            <consortium name="The Broad Institute Genomics Platform"/>
            <consortium name="The Broad Institute Genome Sequencing Center for Infectious Disease"/>
            <person name="Wu L."/>
            <person name="Ma J."/>
        </authorList>
    </citation>
    <scope>NUCLEOTIDE SEQUENCE [LARGE SCALE GENOMIC DNA]</scope>
    <source>
        <strain evidence="2">CGMCC 4.7393</strain>
    </source>
</reference>
<sequence length="137" mass="16087">MLLYQDRLVELKYEVTKDILSVKWPDLIKGTMAELNHSCQQLINTINHYDIKRLLVDSRSYQIDLDSQDYKDLIQKLGKAMAATRLEKIARLMSPKELGEQEEFAQTVYTEVVEEIKFTINTRNFESESEAVDWLKQ</sequence>
<dbReference type="Proteomes" id="UP001596405">
    <property type="component" value="Unassembled WGS sequence"/>
</dbReference>
<evidence type="ECO:0008006" key="3">
    <source>
        <dbReference type="Google" id="ProtNLM"/>
    </source>
</evidence>
<evidence type="ECO:0000313" key="1">
    <source>
        <dbReference type="EMBL" id="MFC6997661.1"/>
    </source>
</evidence>
<evidence type="ECO:0000313" key="2">
    <source>
        <dbReference type="Proteomes" id="UP001596405"/>
    </source>
</evidence>
<protein>
    <recommendedName>
        <fullName evidence="3">STAS/SEC14 domain-containing protein</fullName>
    </recommendedName>
</protein>
<name>A0ABW2DMU6_9BACT</name>
<dbReference type="EMBL" id="JBHSYQ010000003">
    <property type="protein sequence ID" value="MFC6997661.1"/>
    <property type="molecule type" value="Genomic_DNA"/>
</dbReference>
<comment type="caution">
    <text evidence="1">The sequence shown here is derived from an EMBL/GenBank/DDBJ whole genome shotgun (WGS) entry which is preliminary data.</text>
</comment>
<gene>
    <name evidence="1" type="ORF">ACFQHR_08490</name>
</gene>
<proteinExistence type="predicted"/>
<keyword evidence="2" id="KW-1185">Reference proteome</keyword>
<organism evidence="1 2">
    <name type="scientific">Rufibacter roseus</name>
    <dbReference type="NCBI Taxonomy" id="1567108"/>
    <lineage>
        <taxon>Bacteria</taxon>
        <taxon>Pseudomonadati</taxon>
        <taxon>Bacteroidota</taxon>
        <taxon>Cytophagia</taxon>
        <taxon>Cytophagales</taxon>
        <taxon>Hymenobacteraceae</taxon>
        <taxon>Rufibacter</taxon>
    </lineage>
</organism>